<proteinExistence type="predicted"/>
<keyword evidence="1" id="KW-0812">Transmembrane</keyword>
<gene>
    <name evidence="2" type="ORF">BOVATA_012400</name>
</gene>
<name>A0A2H6K9S5_9APIC</name>
<accession>A0A2H6K9S5</accession>
<dbReference type="AlphaFoldDB" id="A0A2H6K9S5"/>
<keyword evidence="3" id="KW-1185">Reference proteome</keyword>
<dbReference type="VEuPathDB" id="PiroplasmaDB:BOVATA_012400"/>
<evidence type="ECO:0000313" key="3">
    <source>
        <dbReference type="Proteomes" id="UP000236319"/>
    </source>
</evidence>
<keyword evidence="1" id="KW-0472">Membrane</keyword>
<dbReference type="GeneID" id="39873517"/>
<organism evidence="2 3">
    <name type="scientific">Babesia ovata</name>
    <dbReference type="NCBI Taxonomy" id="189622"/>
    <lineage>
        <taxon>Eukaryota</taxon>
        <taxon>Sar</taxon>
        <taxon>Alveolata</taxon>
        <taxon>Apicomplexa</taxon>
        <taxon>Aconoidasida</taxon>
        <taxon>Piroplasmida</taxon>
        <taxon>Babesiidae</taxon>
        <taxon>Babesia</taxon>
    </lineage>
</organism>
<comment type="caution">
    <text evidence="2">The sequence shown here is derived from an EMBL/GenBank/DDBJ whole genome shotgun (WGS) entry which is preliminary data.</text>
</comment>
<dbReference type="EMBL" id="BDSA01000001">
    <property type="protein sequence ID" value="GBE59747.1"/>
    <property type="molecule type" value="Genomic_DNA"/>
</dbReference>
<evidence type="ECO:0000256" key="1">
    <source>
        <dbReference type="SAM" id="Phobius"/>
    </source>
</evidence>
<evidence type="ECO:0000313" key="2">
    <source>
        <dbReference type="EMBL" id="GBE59747.1"/>
    </source>
</evidence>
<keyword evidence="1" id="KW-1133">Transmembrane helix</keyword>
<reference evidence="2 3" key="1">
    <citation type="journal article" date="2017" name="BMC Genomics">
        <title>Whole-genome assembly of Babesia ovata and comparative genomics between closely related pathogens.</title>
        <authorList>
            <person name="Yamagishi J."/>
            <person name="Asada M."/>
            <person name="Hakimi H."/>
            <person name="Tanaka T.Q."/>
            <person name="Sugimoto C."/>
            <person name="Kawazu S."/>
        </authorList>
    </citation>
    <scope>NUCLEOTIDE SEQUENCE [LARGE SCALE GENOMIC DNA]</scope>
    <source>
        <strain evidence="2 3">Miyake</strain>
    </source>
</reference>
<protein>
    <submittedName>
        <fullName evidence="2">C4-dicarboxylate transporter, putative</fullName>
    </submittedName>
</protein>
<dbReference type="Proteomes" id="UP000236319">
    <property type="component" value="Unassembled WGS sequence"/>
</dbReference>
<feature type="transmembrane region" description="Helical" evidence="1">
    <location>
        <begin position="27"/>
        <end position="45"/>
    </location>
</feature>
<sequence>MSCSLANVHVAKRLVKWRYYARGAVDGLLPLLGLLLSLGVGRFGCHVRNLFGERSALAPQPAWPRLIVLNFDKVQGERPSGHAEVWEVRGAAHHRRDLAATCNAGALANILQAFAPDHQVAVGYRFSAFRFYSAHDLRNVTAGVNVIQHLGAHPPLCVLHMQQHLGNQLLVYVAEVVSNAVNNVDVV</sequence>
<dbReference type="RefSeq" id="XP_028865990.1">
    <property type="nucleotide sequence ID" value="XM_029010157.1"/>
</dbReference>